<evidence type="ECO:0000256" key="5">
    <source>
        <dbReference type="SAM" id="Phobius"/>
    </source>
</evidence>
<feature type="transmembrane region" description="Helical" evidence="5">
    <location>
        <begin position="210"/>
        <end position="228"/>
    </location>
</feature>
<evidence type="ECO:0000313" key="7">
    <source>
        <dbReference type="Proteomes" id="UP000000233"/>
    </source>
</evidence>
<gene>
    <name evidence="6" type="ordered locus">PST_2765</name>
</gene>
<feature type="transmembrane region" description="Helical" evidence="5">
    <location>
        <begin position="69"/>
        <end position="90"/>
    </location>
</feature>
<dbReference type="HOGENOM" id="CLU_055818_0_0_6"/>
<dbReference type="AlphaFoldDB" id="A4VN64"/>
<dbReference type="eggNOG" id="COG1914">
    <property type="taxonomic scope" value="Bacteria"/>
</dbReference>
<feature type="transmembrane region" description="Helical" evidence="5">
    <location>
        <begin position="111"/>
        <end position="128"/>
    </location>
</feature>
<organism evidence="6 7">
    <name type="scientific">Stutzerimonas stutzeri (strain A1501)</name>
    <name type="common">Pseudomonas stutzeri</name>
    <dbReference type="NCBI Taxonomy" id="379731"/>
    <lineage>
        <taxon>Bacteria</taxon>
        <taxon>Pseudomonadati</taxon>
        <taxon>Pseudomonadota</taxon>
        <taxon>Gammaproteobacteria</taxon>
        <taxon>Pseudomonadales</taxon>
        <taxon>Pseudomonadaceae</taxon>
        <taxon>Stutzerimonas</taxon>
    </lineage>
</organism>
<evidence type="ECO:0000256" key="1">
    <source>
        <dbReference type="ARBA" id="ARBA00004141"/>
    </source>
</evidence>
<dbReference type="Pfam" id="PF01566">
    <property type="entry name" value="Nramp"/>
    <property type="match status" value="1"/>
</dbReference>
<name>A4VN64_STUS1</name>
<protein>
    <submittedName>
        <fullName evidence="6">Branched chain amino acids transporter</fullName>
    </submittedName>
</protein>
<dbReference type="GO" id="GO:0015086">
    <property type="term" value="F:cadmium ion transmembrane transporter activity"/>
    <property type="evidence" value="ECO:0007669"/>
    <property type="project" value="TreeGrafter"/>
</dbReference>
<accession>A4VN64</accession>
<proteinExistence type="predicted"/>
<dbReference type="KEGG" id="psa:PST_2765"/>
<feature type="transmembrane region" description="Helical" evidence="5">
    <location>
        <begin position="172"/>
        <end position="190"/>
    </location>
</feature>
<dbReference type="GO" id="GO:0005384">
    <property type="term" value="F:manganese ion transmembrane transporter activity"/>
    <property type="evidence" value="ECO:0007669"/>
    <property type="project" value="TreeGrafter"/>
</dbReference>
<feature type="transmembrane region" description="Helical" evidence="5">
    <location>
        <begin position="400"/>
        <end position="424"/>
    </location>
</feature>
<dbReference type="GO" id="GO:0005886">
    <property type="term" value="C:plasma membrane"/>
    <property type="evidence" value="ECO:0007669"/>
    <property type="project" value="TreeGrafter"/>
</dbReference>
<keyword evidence="7" id="KW-1185">Reference proteome</keyword>
<feature type="transmembrane region" description="Helical" evidence="5">
    <location>
        <begin position="303"/>
        <end position="328"/>
    </location>
</feature>
<feature type="transmembrane region" description="Helical" evidence="5">
    <location>
        <begin position="340"/>
        <end position="356"/>
    </location>
</feature>
<dbReference type="PANTHER" id="PTHR11706:SF2">
    <property type="entry name" value="TRANSPORTER PROTEIN"/>
    <property type="match status" value="1"/>
</dbReference>
<feature type="transmembrane region" description="Helical" evidence="5">
    <location>
        <begin position="249"/>
        <end position="276"/>
    </location>
</feature>
<keyword evidence="2 5" id="KW-0812">Transmembrane</keyword>
<reference evidence="6 7" key="1">
    <citation type="journal article" date="2008" name="Proc. Natl. Acad. Sci. U.S.A.">
        <title>Nitrogen fixation island and rhizosphere competence traits in the genome of root-associated Pseudomonas stutzeri A1501.</title>
        <authorList>
            <person name="Yan Y."/>
            <person name="Yang J."/>
            <person name="Dou Y."/>
            <person name="Chen M."/>
            <person name="Ping S."/>
            <person name="Peng J."/>
            <person name="Lu W."/>
            <person name="Zhang W."/>
            <person name="Yao Z."/>
            <person name="Li H."/>
            <person name="Liu W."/>
            <person name="He S."/>
            <person name="Geng L."/>
            <person name="Zhang X."/>
            <person name="Yang F."/>
            <person name="Yu H."/>
            <person name="Zhan Y."/>
            <person name="Li D."/>
            <person name="Lin Z."/>
            <person name="Wang Y."/>
            <person name="Elmerich C."/>
            <person name="Lin M."/>
            <person name="Jin Q."/>
        </authorList>
    </citation>
    <scope>NUCLEOTIDE SEQUENCE [LARGE SCALE GENOMIC DNA]</scope>
    <source>
        <strain evidence="6 7">A1501</strain>
    </source>
</reference>
<sequence length="429" mass="45411">MPGTRCTAAFPYLPQRQEKRRYPMQPTQAERATPSQRNVLRGAIFIMATSSIGPAFLTQTSLFTEKYLASFAFAILVSLLIDIGAQLNIWRIITVANLRGQDVANRVIPGVGHLISAFIVLGGIAFNIGNIGGAGLAMNVIFGIPPVIGSLIAAVLIIGIFLLRNAKGVMDSVMQVLGLVMLCMIGYAMLQSSPPLLEAVNRSFNPDDPLILLLPIVTLVGGTVGGYISFSGGHRLVEAGITGVENVRLVTRAAVTGIATTGVVRICLFLAALGVVSQGLSLDPSNPAASVFSHSMGTVGYKIFGVVLLAASVSSVIGAAYTSVTFMYSLHDSIRRHNQRMVIGFIACSTLIYSLVGQPVKVLVVAGTLNALVLPLALGCVLLASRKPAIVGDRYRHPTWMLVFGLLAMVATAVGVVMSFNALLEFWQS</sequence>
<evidence type="ECO:0000313" key="6">
    <source>
        <dbReference type="EMBL" id="ABP80415.1"/>
    </source>
</evidence>
<feature type="transmembrane region" description="Helical" evidence="5">
    <location>
        <begin position="362"/>
        <end position="384"/>
    </location>
</feature>
<dbReference type="PANTHER" id="PTHR11706">
    <property type="entry name" value="SOLUTE CARRIER PROTEIN FAMILY 11 MEMBER"/>
    <property type="match status" value="1"/>
</dbReference>
<dbReference type="InterPro" id="IPR001046">
    <property type="entry name" value="NRAMP_fam"/>
</dbReference>
<dbReference type="Proteomes" id="UP000000233">
    <property type="component" value="Chromosome"/>
</dbReference>
<evidence type="ECO:0000256" key="4">
    <source>
        <dbReference type="ARBA" id="ARBA00023136"/>
    </source>
</evidence>
<evidence type="ECO:0000256" key="3">
    <source>
        <dbReference type="ARBA" id="ARBA00022989"/>
    </source>
</evidence>
<evidence type="ECO:0000256" key="2">
    <source>
        <dbReference type="ARBA" id="ARBA00022692"/>
    </source>
</evidence>
<dbReference type="GO" id="GO:0034755">
    <property type="term" value="P:iron ion transmembrane transport"/>
    <property type="evidence" value="ECO:0007669"/>
    <property type="project" value="TreeGrafter"/>
</dbReference>
<feature type="transmembrane region" description="Helical" evidence="5">
    <location>
        <begin position="140"/>
        <end position="163"/>
    </location>
</feature>
<keyword evidence="3 5" id="KW-1133">Transmembrane helix</keyword>
<dbReference type="EMBL" id="CP000304">
    <property type="protein sequence ID" value="ABP80415.1"/>
    <property type="molecule type" value="Genomic_DNA"/>
</dbReference>
<comment type="subcellular location">
    <subcellularLocation>
        <location evidence="1">Membrane</location>
        <topology evidence="1">Multi-pass membrane protein</topology>
    </subcellularLocation>
</comment>
<keyword evidence="4 5" id="KW-0472">Membrane</keyword>
<feature type="transmembrane region" description="Helical" evidence="5">
    <location>
        <begin position="39"/>
        <end position="57"/>
    </location>
</feature>